<sequence length="98" mass="10901">MAKGYWIGRVDVHNEEGYKPYMAANPAIFQKFGGKFVVRGGKFTAVEGQSRSRNVVIEFPDYETALACYNSPEYQANIKVRQPHSIADLIIIEGFAGA</sequence>
<dbReference type="Pfam" id="PF07045">
    <property type="entry name" value="DUF1330"/>
    <property type="match status" value="1"/>
</dbReference>
<evidence type="ECO:0000313" key="3">
    <source>
        <dbReference type="Proteomes" id="UP000328092"/>
    </source>
</evidence>
<dbReference type="Gene3D" id="3.30.70.100">
    <property type="match status" value="1"/>
</dbReference>
<feature type="domain" description="DUF1330" evidence="1">
    <location>
        <begin position="3"/>
        <end position="95"/>
    </location>
</feature>
<reference evidence="2" key="1">
    <citation type="submission" date="2019-02" db="EMBL/GenBank/DDBJ databases">
        <authorList>
            <person name="Pothier F.J."/>
        </authorList>
    </citation>
    <scope>NUCLEOTIDE SEQUENCE</scope>
    <source>
        <strain evidence="2">CI-1B</strain>
    </source>
</reference>
<dbReference type="OrthoDB" id="9806380at2"/>
<dbReference type="InterPro" id="IPR010753">
    <property type="entry name" value="DUF1330"/>
</dbReference>
<dbReference type="EMBL" id="CAADFC020000003">
    <property type="protein sequence ID" value="VIO64969.1"/>
    <property type="molecule type" value="Genomic_DNA"/>
</dbReference>
<dbReference type="InterPro" id="IPR011008">
    <property type="entry name" value="Dimeric_a/b-barrel"/>
</dbReference>
<organism evidence="2 3">
    <name type="scientific">Bradyrhizobium ivorense</name>
    <dbReference type="NCBI Taxonomy" id="2511166"/>
    <lineage>
        <taxon>Bacteria</taxon>
        <taxon>Pseudomonadati</taxon>
        <taxon>Pseudomonadota</taxon>
        <taxon>Alphaproteobacteria</taxon>
        <taxon>Hyphomicrobiales</taxon>
        <taxon>Nitrobacteraceae</taxon>
        <taxon>Bradyrhizobium</taxon>
    </lineage>
</organism>
<proteinExistence type="predicted"/>
<protein>
    <recommendedName>
        <fullName evidence="1">DUF1330 domain-containing protein</fullName>
    </recommendedName>
</protein>
<dbReference type="PANTHER" id="PTHR41521:SF4">
    <property type="entry name" value="BLR0684 PROTEIN"/>
    <property type="match status" value="1"/>
</dbReference>
<accession>A0A508SRK0</accession>
<keyword evidence="3" id="KW-1185">Reference proteome</keyword>
<dbReference type="Proteomes" id="UP000328092">
    <property type="component" value="Unassembled WGS sequence"/>
</dbReference>
<gene>
    <name evidence="2" type="ORF">CI1B_00630</name>
</gene>
<comment type="caution">
    <text evidence="2">The sequence shown here is derived from an EMBL/GenBank/DDBJ whole genome shotgun (WGS) entry which is preliminary data.</text>
</comment>
<name>A0A508SRK0_9BRAD</name>
<evidence type="ECO:0000313" key="2">
    <source>
        <dbReference type="EMBL" id="VIO64969.1"/>
    </source>
</evidence>
<dbReference type="SUPFAM" id="SSF54909">
    <property type="entry name" value="Dimeric alpha+beta barrel"/>
    <property type="match status" value="1"/>
</dbReference>
<dbReference type="AlphaFoldDB" id="A0A508SRK0"/>
<dbReference type="PANTHER" id="PTHR41521">
    <property type="match status" value="1"/>
</dbReference>
<evidence type="ECO:0000259" key="1">
    <source>
        <dbReference type="Pfam" id="PF07045"/>
    </source>
</evidence>
<dbReference type="RefSeq" id="WP_139856937.1">
    <property type="nucleotide sequence ID" value="NZ_CAADFC020000003.1"/>
</dbReference>